<comment type="caution">
    <text evidence="7">The sequence shown here is derived from an EMBL/GenBank/DDBJ whole genome shotgun (WGS) entry which is preliminary data.</text>
</comment>
<dbReference type="InterPro" id="IPR009056">
    <property type="entry name" value="Cyt_c-like_dom"/>
</dbReference>
<organism evidence="7 8">
    <name type="scientific">Lutimaribacter marinistellae</name>
    <dbReference type="NCBI Taxonomy" id="1820329"/>
    <lineage>
        <taxon>Bacteria</taxon>
        <taxon>Pseudomonadati</taxon>
        <taxon>Pseudomonadota</taxon>
        <taxon>Alphaproteobacteria</taxon>
        <taxon>Rhodobacterales</taxon>
        <taxon>Roseobacteraceae</taxon>
        <taxon>Lutimaribacter</taxon>
    </lineage>
</organism>
<dbReference type="InterPro" id="IPR051459">
    <property type="entry name" value="Cytochrome_c-type_DH"/>
</dbReference>
<evidence type="ECO:0000313" key="7">
    <source>
        <dbReference type="EMBL" id="MFC3613014.1"/>
    </source>
</evidence>
<accession>A0ABV7TE69</accession>
<evidence type="ECO:0000256" key="1">
    <source>
        <dbReference type="ARBA" id="ARBA00022617"/>
    </source>
</evidence>
<evidence type="ECO:0000256" key="4">
    <source>
        <dbReference type="PROSITE-ProRule" id="PRU00433"/>
    </source>
</evidence>
<feature type="region of interest" description="Disordered" evidence="5">
    <location>
        <begin position="61"/>
        <end position="84"/>
    </location>
</feature>
<evidence type="ECO:0000256" key="3">
    <source>
        <dbReference type="ARBA" id="ARBA00023004"/>
    </source>
</evidence>
<reference evidence="8" key="1">
    <citation type="journal article" date="2019" name="Int. J. Syst. Evol. Microbiol.">
        <title>The Global Catalogue of Microorganisms (GCM) 10K type strain sequencing project: providing services to taxonomists for standard genome sequencing and annotation.</title>
        <authorList>
            <consortium name="The Broad Institute Genomics Platform"/>
            <consortium name="The Broad Institute Genome Sequencing Center for Infectious Disease"/>
            <person name="Wu L."/>
            <person name="Ma J."/>
        </authorList>
    </citation>
    <scope>NUCLEOTIDE SEQUENCE [LARGE SCALE GENOMIC DNA]</scope>
    <source>
        <strain evidence="8">KCTC 42911</strain>
    </source>
</reference>
<evidence type="ECO:0000259" key="6">
    <source>
        <dbReference type="PROSITE" id="PS51007"/>
    </source>
</evidence>
<dbReference type="Pfam" id="PF00034">
    <property type="entry name" value="Cytochrom_C"/>
    <property type="match status" value="1"/>
</dbReference>
<name>A0ABV7TE69_9RHOB</name>
<protein>
    <submittedName>
        <fullName evidence="7">C-type cytochrome</fullName>
    </submittedName>
</protein>
<dbReference type="PANTHER" id="PTHR35008">
    <property type="entry name" value="BLL4482 PROTEIN-RELATED"/>
    <property type="match status" value="1"/>
</dbReference>
<keyword evidence="2 4" id="KW-0479">Metal-binding</keyword>
<feature type="domain" description="Cytochrome c" evidence="6">
    <location>
        <begin position="37"/>
        <end position="135"/>
    </location>
</feature>
<dbReference type="PROSITE" id="PS51007">
    <property type="entry name" value="CYTC"/>
    <property type="match status" value="1"/>
</dbReference>
<dbReference type="PANTHER" id="PTHR35008:SF4">
    <property type="entry name" value="BLL4482 PROTEIN"/>
    <property type="match status" value="1"/>
</dbReference>
<gene>
    <name evidence="7" type="ORF">ACFORG_04515</name>
</gene>
<evidence type="ECO:0000256" key="2">
    <source>
        <dbReference type="ARBA" id="ARBA00022723"/>
    </source>
</evidence>
<evidence type="ECO:0000313" key="8">
    <source>
        <dbReference type="Proteomes" id="UP001595629"/>
    </source>
</evidence>
<dbReference type="Gene3D" id="1.10.760.10">
    <property type="entry name" value="Cytochrome c-like domain"/>
    <property type="match status" value="1"/>
</dbReference>
<proteinExistence type="predicted"/>
<sequence>MRRRYLLAGLIFAGGAAAAVWLGSGITGGPFEPVRVANLSRGEAIYLEACASCHGANLEGQSDWRSPGPDGQLPAPPHDETGHTWHHPDRILLDITMRGTAAVVGGGYESNMPGFGDAYTEEELSDVLEWIKTRWPERERTHQASVTAQDEATR</sequence>
<dbReference type="RefSeq" id="WP_386734187.1">
    <property type="nucleotide sequence ID" value="NZ_JBHRXI010000003.1"/>
</dbReference>
<keyword evidence="1 4" id="KW-0349">Heme</keyword>
<keyword evidence="8" id="KW-1185">Reference proteome</keyword>
<dbReference type="EMBL" id="JBHRXI010000003">
    <property type="protein sequence ID" value="MFC3613014.1"/>
    <property type="molecule type" value="Genomic_DNA"/>
</dbReference>
<keyword evidence="3 4" id="KW-0408">Iron</keyword>
<evidence type="ECO:0000256" key="5">
    <source>
        <dbReference type="SAM" id="MobiDB-lite"/>
    </source>
</evidence>
<dbReference type="SUPFAM" id="SSF46626">
    <property type="entry name" value="Cytochrome c"/>
    <property type="match status" value="1"/>
</dbReference>
<dbReference type="InterPro" id="IPR036909">
    <property type="entry name" value="Cyt_c-like_dom_sf"/>
</dbReference>
<dbReference type="Proteomes" id="UP001595629">
    <property type="component" value="Unassembled WGS sequence"/>
</dbReference>